<dbReference type="AlphaFoldDB" id="A0A4Q5MX34"/>
<dbReference type="InterPro" id="IPR006640">
    <property type="entry name" value="SprT-like_domain"/>
</dbReference>
<dbReference type="Pfam" id="PF10263">
    <property type="entry name" value="SprT-like"/>
    <property type="match status" value="1"/>
</dbReference>
<dbReference type="RefSeq" id="WP_130103454.1">
    <property type="nucleotide sequence ID" value="NZ_SDWW01000039.1"/>
</dbReference>
<protein>
    <submittedName>
        <fullName evidence="3">M48 family peptidase</fullName>
    </submittedName>
</protein>
<name>A0A4Q5MX34_9MICO</name>
<feature type="domain" description="SprT-like" evidence="2">
    <location>
        <begin position="1"/>
        <end position="139"/>
    </location>
</feature>
<comment type="caution">
    <text evidence="3">The sequence shown here is derived from an EMBL/GenBank/DDBJ whole genome shotgun (WGS) entry which is preliminary data.</text>
</comment>
<evidence type="ECO:0000313" key="4">
    <source>
        <dbReference type="Proteomes" id="UP000293764"/>
    </source>
</evidence>
<dbReference type="Proteomes" id="UP000293764">
    <property type="component" value="Unassembled WGS sequence"/>
</dbReference>
<keyword evidence="4" id="KW-1185">Reference proteome</keyword>
<evidence type="ECO:0000313" key="3">
    <source>
        <dbReference type="EMBL" id="RYV50198.1"/>
    </source>
</evidence>
<dbReference type="SMART" id="SM00731">
    <property type="entry name" value="SprT"/>
    <property type="match status" value="1"/>
</dbReference>
<organism evidence="3 4">
    <name type="scientific">Pengzhenrongella frigida</name>
    <dbReference type="NCBI Taxonomy" id="1259133"/>
    <lineage>
        <taxon>Bacteria</taxon>
        <taxon>Bacillati</taxon>
        <taxon>Actinomycetota</taxon>
        <taxon>Actinomycetes</taxon>
        <taxon>Micrococcales</taxon>
        <taxon>Pengzhenrongella</taxon>
    </lineage>
</organism>
<reference evidence="3 4" key="1">
    <citation type="submission" date="2019-01" db="EMBL/GenBank/DDBJ databases">
        <title>Novel species of Cellulomonas.</title>
        <authorList>
            <person name="Liu Q."/>
            <person name="Xin Y.-H."/>
        </authorList>
    </citation>
    <scope>NUCLEOTIDE SEQUENCE [LARGE SCALE GENOMIC DNA]</scope>
    <source>
        <strain evidence="3 4">HLT2-17</strain>
    </source>
</reference>
<dbReference type="GO" id="GO:0006950">
    <property type="term" value="P:response to stress"/>
    <property type="evidence" value="ECO:0007669"/>
    <property type="project" value="UniProtKB-ARBA"/>
</dbReference>
<dbReference type="OrthoDB" id="9793623at2"/>
<dbReference type="EMBL" id="SDWW01000039">
    <property type="protein sequence ID" value="RYV50198.1"/>
    <property type="molecule type" value="Genomic_DNA"/>
</dbReference>
<evidence type="ECO:0000259" key="2">
    <source>
        <dbReference type="SMART" id="SM00731"/>
    </source>
</evidence>
<gene>
    <name evidence="3" type="ORF">EUA98_14765</name>
</gene>
<accession>A0A4Q5MX34</accession>
<sequence length="244" mass="26880">MDIDEARILATQLMGHHRLTGWRLVFDHARTRAGVCRYDRREIGLSRVLTALHPPDLVRETILHEIAHALTGPGHAHDAVWRATALSIGGDGTRSVSAHAPRPPAPWVGECARGHQVTRHRRPTRPASCLLCGPNFDPAHLVDWRLHGRTVPLSAAYETELARIRATQERDRSTAAQRGEGSATRPRLSGQTPLPVGTVVVLHGAGKYAGLTGRIEKRGRTRYHVRTRVGTVTAPFALVRTLLR</sequence>
<feature type="region of interest" description="Disordered" evidence="1">
    <location>
        <begin position="166"/>
        <end position="194"/>
    </location>
</feature>
<evidence type="ECO:0000256" key="1">
    <source>
        <dbReference type="SAM" id="MobiDB-lite"/>
    </source>
</evidence>
<proteinExistence type="predicted"/>